<accession>A0A232EN10</accession>
<feature type="non-terminal residue" evidence="2">
    <location>
        <position position="1"/>
    </location>
</feature>
<protein>
    <submittedName>
        <fullName evidence="2">Uncharacterized protein</fullName>
    </submittedName>
</protein>
<dbReference type="Proteomes" id="UP000215335">
    <property type="component" value="Unassembled WGS sequence"/>
</dbReference>
<evidence type="ECO:0000256" key="1">
    <source>
        <dbReference type="SAM" id="MobiDB-lite"/>
    </source>
</evidence>
<sequence>IVLEEVRQKKSATHTSSFPSDHDDDVTPVQDFVDALKDTSLDATNCPLSPFWRSQPELWFIQPSRIYKISLTPYKTLKEAIIQGTTESPDSTLLKLLTNLESETTSYRNHEEK</sequence>
<name>A0A232EN10_9HYME</name>
<dbReference type="AlphaFoldDB" id="A0A232EN10"/>
<keyword evidence="3" id="KW-1185">Reference proteome</keyword>
<evidence type="ECO:0000313" key="3">
    <source>
        <dbReference type="Proteomes" id="UP000215335"/>
    </source>
</evidence>
<feature type="region of interest" description="Disordered" evidence="1">
    <location>
        <begin position="1"/>
        <end position="26"/>
    </location>
</feature>
<gene>
    <name evidence="2" type="ORF">TSAR_010991</name>
</gene>
<reference evidence="2 3" key="1">
    <citation type="journal article" date="2017" name="Curr. Biol.">
        <title>The Evolution of Venom by Co-option of Single-Copy Genes.</title>
        <authorList>
            <person name="Martinson E.O."/>
            <person name="Mrinalini"/>
            <person name="Kelkar Y.D."/>
            <person name="Chang C.H."/>
            <person name="Werren J.H."/>
        </authorList>
    </citation>
    <scope>NUCLEOTIDE SEQUENCE [LARGE SCALE GENOMIC DNA]</scope>
    <source>
        <strain evidence="2 3">Alberta</strain>
        <tissue evidence="2">Whole body</tissue>
    </source>
</reference>
<proteinExistence type="predicted"/>
<evidence type="ECO:0000313" key="2">
    <source>
        <dbReference type="EMBL" id="OXU19754.1"/>
    </source>
</evidence>
<comment type="caution">
    <text evidence="2">The sequence shown here is derived from an EMBL/GenBank/DDBJ whole genome shotgun (WGS) entry which is preliminary data.</text>
</comment>
<organism evidence="2 3">
    <name type="scientific">Trichomalopsis sarcophagae</name>
    <dbReference type="NCBI Taxonomy" id="543379"/>
    <lineage>
        <taxon>Eukaryota</taxon>
        <taxon>Metazoa</taxon>
        <taxon>Ecdysozoa</taxon>
        <taxon>Arthropoda</taxon>
        <taxon>Hexapoda</taxon>
        <taxon>Insecta</taxon>
        <taxon>Pterygota</taxon>
        <taxon>Neoptera</taxon>
        <taxon>Endopterygota</taxon>
        <taxon>Hymenoptera</taxon>
        <taxon>Apocrita</taxon>
        <taxon>Proctotrupomorpha</taxon>
        <taxon>Chalcidoidea</taxon>
        <taxon>Pteromalidae</taxon>
        <taxon>Pteromalinae</taxon>
        <taxon>Trichomalopsis</taxon>
    </lineage>
</organism>
<dbReference type="EMBL" id="NNAY01003238">
    <property type="protein sequence ID" value="OXU19754.1"/>
    <property type="molecule type" value="Genomic_DNA"/>
</dbReference>